<sequence>MPRSVFFFFFPHSLRAVVYGQAAPVQHSAGSCLSSSSFLCGSDVNKQSLSRFSRFLSFFISLIPEIPSTVWLNLLLLLLSPICDKWRKEAVLIQHSAGSCLFLSFSSL</sequence>
<feature type="signal peptide" evidence="1">
    <location>
        <begin position="1"/>
        <end position="16"/>
    </location>
</feature>
<dbReference type="PROSITE" id="PS51257">
    <property type="entry name" value="PROKAR_LIPOPROTEIN"/>
    <property type="match status" value="1"/>
</dbReference>
<dbReference type="EMBL" id="GFTR01001751">
    <property type="protein sequence ID" value="JAW14675.1"/>
    <property type="molecule type" value="Transcribed_RNA"/>
</dbReference>
<accession>A0A224XQ99</accession>
<keyword evidence="1" id="KW-0732">Signal</keyword>
<evidence type="ECO:0000256" key="1">
    <source>
        <dbReference type="SAM" id="SignalP"/>
    </source>
</evidence>
<name>A0A224XQ99_9HEMI</name>
<evidence type="ECO:0000313" key="2">
    <source>
        <dbReference type="EMBL" id="JAW14675.1"/>
    </source>
</evidence>
<organism evidence="2">
    <name type="scientific">Panstrongylus lignarius</name>
    <dbReference type="NCBI Taxonomy" id="156445"/>
    <lineage>
        <taxon>Eukaryota</taxon>
        <taxon>Metazoa</taxon>
        <taxon>Ecdysozoa</taxon>
        <taxon>Arthropoda</taxon>
        <taxon>Hexapoda</taxon>
        <taxon>Insecta</taxon>
        <taxon>Pterygota</taxon>
        <taxon>Neoptera</taxon>
        <taxon>Paraneoptera</taxon>
        <taxon>Hemiptera</taxon>
        <taxon>Heteroptera</taxon>
        <taxon>Panheteroptera</taxon>
        <taxon>Cimicomorpha</taxon>
        <taxon>Reduviidae</taxon>
        <taxon>Triatominae</taxon>
        <taxon>Panstrongylus</taxon>
    </lineage>
</organism>
<feature type="chain" id="PRO_5013393366" evidence="1">
    <location>
        <begin position="17"/>
        <end position="108"/>
    </location>
</feature>
<protein>
    <submittedName>
        <fullName evidence="2">Putative secreted protein</fullName>
    </submittedName>
</protein>
<reference evidence="2" key="1">
    <citation type="journal article" date="2018" name="PLoS Negl. Trop. Dis.">
        <title>An insight into the salivary gland and fat body transcriptome of Panstrongylus lignarius (Hemiptera: Heteroptera), the main vector of Chagas disease in Peru.</title>
        <authorList>
            <person name="Nevoa J.C."/>
            <person name="Mendes M.T."/>
            <person name="da Silva M.V."/>
            <person name="Soares S.C."/>
            <person name="Oliveira C.J.F."/>
            <person name="Ribeiro J.M.C."/>
        </authorList>
    </citation>
    <scope>NUCLEOTIDE SEQUENCE</scope>
</reference>
<dbReference type="AlphaFoldDB" id="A0A224XQ99"/>
<proteinExistence type="predicted"/>